<dbReference type="HOGENOM" id="CLU_1867350_0_0_1"/>
<dbReference type="EMBL" id="DS724558">
    <property type="protein sequence ID" value="EEC06651.1"/>
    <property type="molecule type" value="Genomic_DNA"/>
</dbReference>
<dbReference type="VEuPathDB" id="VectorBase:ISCW004888"/>
<gene>
    <name evidence="1" type="ORF">IscW_ISCW004888</name>
</gene>
<dbReference type="EMBL" id="ABJB010261056">
    <property type="status" value="NOT_ANNOTATED_CDS"/>
    <property type="molecule type" value="Genomic_DNA"/>
</dbReference>
<reference evidence="1 3" key="1">
    <citation type="submission" date="2008-03" db="EMBL/GenBank/DDBJ databases">
        <title>Annotation of Ixodes scapularis.</title>
        <authorList>
            <consortium name="Ixodes scapularis Genome Project Consortium"/>
            <person name="Caler E."/>
            <person name="Hannick L.I."/>
            <person name="Bidwell S."/>
            <person name="Joardar V."/>
            <person name="Thiagarajan M."/>
            <person name="Amedeo P."/>
            <person name="Galinsky K.J."/>
            <person name="Schobel S."/>
            <person name="Inman J."/>
            <person name="Hostetler J."/>
            <person name="Miller J."/>
            <person name="Hammond M."/>
            <person name="Megy K."/>
            <person name="Lawson D."/>
            <person name="Kodira C."/>
            <person name="Sutton G."/>
            <person name="Meyer J."/>
            <person name="Hill C.A."/>
            <person name="Birren B."/>
            <person name="Nene V."/>
            <person name="Collins F."/>
            <person name="Alarcon-Chaidez F."/>
            <person name="Wikel S."/>
            <person name="Strausberg R."/>
        </authorList>
    </citation>
    <scope>NUCLEOTIDE SEQUENCE [LARGE SCALE GENOMIC DNA]</scope>
    <source>
        <strain evidence="3">Wikel</strain>
        <strain evidence="1">Wikel colony</strain>
    </source>
</reference>
<dbReference type="EnsemblMetazoa" id="ISCW004888-RA">
    <property type="protein sequence ID" value="ISCW004888-PA"/>
    <property type="gene ID" value="ISCW004888"/>
</dbReference>
<proteinExistence type="predicted"/>
<dbReference type="VEuPathDB" id="VectorBase:ISCI004888"/>
<evidence type="ECO:0000313" key="1">
    <source>
        <dbReference type="EMBL" id="EEC06651.1"/>
    </source>
</evidence>
<sequence>MTTNTKISMCLYTQKQCSAIIEVSMLNSSNMAMPITHLKQDSQVNPTRLVWLSLCKRVCAYQNKKRCKKWAELSMTWTFDQSHSKLCVTEGKPCTQKACITRVPQLLAPSVQFLAQMHTAYKQVVVLLNAVTFLECH</sequence>
<reference evidence="2" key="2">
    <citation type="submission" date="2020-05" db="UniProtKB">
        <authorList>
            <consortium name="EnsemblMetazoa"/>
        </authorList>
    </citation>
    <scope>IDENTIFICATION</scope>
    <source>
        <strain evidence="2">wikel</strain>
    </source>
</reference>
<name>B7PJ79_IXOSC</name>
<dbReference type="InParanoid" id="B7PJ79"/>
<dbReference type="Proteomes" id="UP000001555">
    <property type="component" value="Unassembled WGS sequence"/>
</dbReference>
<evidence type="ECO:0000313" key="3">
    <source>
        <dbReference type="Proteomes" id="UP000001555"/>
    </source>
</evidence>
<protein>
    <submittedName>
        <fullName evidence="1 2">Uncharacterized protein</fullName>
    </submittedName>
</protein>
<keyword evidence="3" id="KW-1185">Reference proteome</keyword>
<dbReference type="AlphaFoldDB" id="B7PJ79"/>
<dbReference type="PaxDb" id="6945-B7PJ79"/>
<accession>B7PJ79</accession>
<evidence type="ECO:0000313" key="2">
    <source>
        <dbReference type="EnsemblMetazoa" id="ISCW004888-PA"/>
    </source>
</evidence>
<organism>
    <name type="scientific">Ixodes scapularis</name>
    <name type="common">Black-legged tick</name>
    <name type="synonym">Deer tick</name>
    <dbReference type="NCBI Taxonomy" id="6945"/>
    <lineage>
        <taxon>Eukaryota</taxon>
        <taxon>Metazoa</taxon>
        <taxon>Ecdysozoa</taxon>
        <taxon>Arthropoda</taxon>
        <taxon>Chelicerata</taxon>
        <taxon>Arachnida</taxon>
        <taxon>Acari</taxon>
        <taxon>Parasitiformes</taxon>
        <taxon>Ixodida</taxon>
        <taxon>Ixodoidea</taxon>
        <taxon>Ixodidae</taxon>
        <taxon>Ixodinae</taxon>
        <taxon>Ixodes</taxon>
    </lineage>
</organism>